<sequence>MGGSPESDRVVGMKISRVLATLALGALAIAVVTASFFLIRSPEPDLASDAVPVDVASQTAQTAAPKAQTPPAPAPVPQIPAGAPVQRAVPPNLNSDDDDWCDVRAVDRDDDCDDDRGGWDDQDDNRDDQGDDQGDDWDDGIDDDQDD</sequence>
<dbReference type="PATRIC" id="fig|1316928.3.peg.4140"/>
<feature type="region of interest" description="Disordered" evidence="1">
    <location>
        <begin position="50"/>
        <end position="147"/>
    </location>
</feature>
<proteinExistence type="predicted"/>
<protein>
    <submittedName>
        <fullName evidence="2">Uncharacterized protein</fullName>
    </submittedName>
</protein>
<evidence type="ECO:0000313" key="3">
    <source>
        <dbReference type="Proteomes" id="UP000013569"/>
    </source>
</evidence>
<feature type="compositionally biased region" description="Acidic residues" evidence="1">
    <location>
        <begin position="108"/>
        <end position="147"/>
    </location>
</feature>
<evidence type="ECO:0000256" key="1">
    <source>
        <dbReference type="SAM" id="MobiDB-lite"/>
    </source>
</evidence>
<evidence type="ECO:0000313" key="2">
    <source>
        <dbReference type="EMBL" id="EON30879.1"/>
    </source>
</evidence>
<reference evidence="2 3" key="1">
    <citation type="journal article" date="2013" name="Genome Announc.">
        <title>Draft Genome Sequence of a Benzothiophene-Desulfurizing Bacterium, Gordona terrae Strain C-6.</title>
        <authorList>
            <person name="Wang W."/>
            <person name="Ma T."/>
            <person name="Ren Y."/>
            <person name="Li G."/>
        </authorList>
    </citation>
    <scope>NUCLEOTIDE SEQUENCE [LARGE SCALE GENOMIC DNA]</scope>
    <source>
        <strain evidence="2 3">C-6</strain>
    </source>
</reference>
<dbReference type="Proteomes" id="UP000013569">
    <property type="component" value="Unassembled WGS sequence"/>
</dbReference>
<dbReference type="EMBL" id="AQPW01000037">
    <property type="protein sequence ID" value="EON30879.1"/>
    <property type="molecule type" value="Genomic_DNA"/>
</dbReference>
<feature type="compositionally biased region" description="Low complexity" evidence="1">
    <location>
        <begin position="58"/>
        <end position="67"/>
    </location>
</feature>
<gene>
    <name evidence="2" type="ORF">GTC6_20460</name>
</gene>
<dbReference type="AlphaFoldDB" id="R7Y596"/>
<accession>R7Y596</accession>
<comment type="caution">
    <text evidence="2">The sequence shown here is derived from an EMBL/GenBank/DDBJ whole genome shotgun (WGS) entry which is preliminary data.</text>
</comment>
<feature type="compositionally biased region" description="Pro residues" evidence="1">
    <location>
        <begin position="68"/>
        <end position="78"/>
    </location>
</feature>
<name>R7Y596_9ACTN</name>
<organism evidence="2 3">
    <name type="scientific">Gordonia terrae C-6</name>
    <dbReference type="NCBI Taxonomy" id="1316928"/>
    <lineage>
        <taxon>Bacteria</taxon>
        <taxon>Bacillati</taxon>
        <taxon>Actinomycetota</taxon>
        <taxon>Actinomycetes</taxon>
        <taxon>Mycobacteriales</taxon>
        <taxon>Gordoniaceae</taxon>
        <taxon>Gordonia</taxon>
    </lineage>
</organism>